<accession>A0A7S0LG88</accession>
<dbReference type="EMBL" id="HBEY01031520">
    <property type="protein sequence ID" value="CAD8611627.1"/>
    <property type="molecule type" value="Transcribed_RNA"/>
</dbReference>
<gene>
    <name evidence="2" type="ORF">CPEL01642_LOCUS15005</name>
</gene>
<feature type="compositionally biased region" description="Acidic residues" evidence="1">
    <location>
        <begin position="23"/>
        <end position="32"/>
    </location>
</feature>
<dbReference type="AlphaFoldDB" id="A0A7S0LG88"/>
<proteinExistence type="predicted"/>
<reference evidence="2" key="1">
    <citation type="submission" date="2021-01" db="EMBL/GenBank/DDBJ databases">
        <authorList>
            <person name="Corre E."/>
            <person name="Pelletier E."/>
            <person name="Niang G."/>
            <person name="Scheremetjew M."/>
            <person name="Finn R."/>
            <person name="Kale V."/>
            <person name="Holt S."/>
            <person name="Cochrane G."/>
            <person name="Meng A."/>
            <person name="Brown T."/>
            <person name="Cohen L."/>
        </authorList>
    </citation>
    <scope>NUCLEOTIDE SEQUENCE</scope>
    <source>
        <strain evidence="2">PLY182g</strain>
    </source>
</reference>
<evidence type="ECO:0000256" key="1">
    <source>
        <dbReference type="SAM" id="MobiDB-lite"/>
    </source>
</evidence>
<protein>
    <submittedName>
        <fullName evidence="2">Uncharacterized protein</fullName>
    </submittedName>
</protein>
<evidence type="ECO:0000313" key="2">
    <source>
        <dbReference type="EMBL" id="CAD8611627.1"/>
    </source>
</evidence>
<feature type="region of interest" description="Disordered" evidence="1">
    <location>
        <begin position="52"/>
        <end position="76"/>
    </location>
</feature>
<name>A0A7S0LG88_9EUKA</name>
<sequence>MSPHTASGSGGEAGGAAAAHELEAEEEFEDVSDVNPLTAVVVVADVGEPEVEEDDLGYTAAGPRRTDNRKRKTERKSTKCTYAPIAGCQGLTREETNAKLFELSQRECCGGSWGGRDDLSPLGGNVWRGRTDRSTKAVREYYRMRRCCFYRESDCCYVIQETYDVATGTFSLSRAGVHSDHTQSNWKAGLPLYLQLKMSSPSKLALSHAERAKQMRREVGASFDSTMQKQFRGQTKKKKRTFEQKVVPSELRRTFGGASTWAAGRSKAAMEAKGDFGMHTVYVCGEARINSIAQEIAIAISSENLLLNGYRQSISSVPTHVQVDTTYRLVLEGHNNMLIGCVDTRQRFHTIGYGICGEEDTAAHTFIMKCLKDEMEAVV</sequence>
<organism evidence="2">
    <name type="scientific">Coccolithus braarudii</name>
    <dbReference type="NCBI Taxonomy" id="221442"/>
    <lineage>
        <taxon>Eukaryota</taxon>
        <taxon>Haptista</taxon>
        <taxon>Haptophyta</taxon>
        <taxon>Prymnesiophyceae</taxon>
        <taxon>Coccolithales</taxon>
        <taxon>Coccolithaceae</taxon>
        <taxon>Coccolithus</taxon>
    </lineage>
</organism>
<feature type="region of interest" description="Disordered" evidence="1">
    <location>
        <begin position="1"/>
        <end position="33"/>
    </location>
</feature>